<keyword evidence="2" id="KW-1185">Reference proteome</keyword>
<dbReference type="EMBL" id="JACJSI010000181">
    <property type="protein sequence ID" value="MBD2534645.1"/>
    <property type="molecule type" value="Genomic_DNA"/>
</dbReference>
<dbReference type="RefSeq" id="WP_190945352.1">
    <property type="nucleotide sequence ID" value="NZ_JACJSI010000181.1"/>
</dbReference>
<reference evidence="1 2" key="1">
    <citation type="journal article" date="2020" name="ISME J.">
        <title>Comparative genomics reveals insights into cyanobacterial evolution and habitat adaptation.</title>
        <authorList>
            <person name="Chen M.Y."/>
            <person name="Teng W.K."/>
            <person name="Zhao L."/>
            <person name="Hu C.X."/>
            <person name="Zhou Y.K."/>
            <person name="Han B.P."/>
            <person name="Song L.R."/>
            <person name="Shu W.S."/>
        </authorList>
    </citation>
    <scope>NUCLEOTIDE SEQUENCE [LARGE SCALE GENOMIC DNA]</scope>
    <source>
        <strain evidence="1 2">FACHB-838</strain>
    </source>
</reference>
<dbReference type="Proteomes" id="UP000623440">
    <property type="component" value="Unassembled WGS sequence"/>
</dbReference>
<evidence type="ECO:0000313" key="2">
    <source>
        <dbReference type="Proteomes" id="UP000623440"/>
    </source>
</evidence>
<protein>
    <recommendedName>
        <fullName evidence="3">Transposase</fullName>
    </recommendedName>
</protein>
<evidence type="ECO:0008006" key="3">
    <source>
        <dbReference type="Google" id="ProtNLM"/>
    </source>
</evidence>
<gene>
    <name evidence="1" type="ORF">H6G97_36290</name>
</gene>
<name>A0ABR8E261_9NOSO</name>
<comment type="caution">
    <text evidence="1">The sequence shown here is derived from an EMBL/GenBank/DDBJ whole genome shotgun (WGS) entry which is preliminary data.</text>
</comment>
<proteinExistence type="predicted"/>
<accession>A0ABR8E261</accession>
<organism evidence="1 2">
    <name type="scientific">Nostoc flagelliforme FACHB-838</name>
    <dbReference type="NCBI Taxonomy" id="2692904"/>
    <lineage>
        <taxon>Bacteria</taxon>
        <taxon>Bacillati</taxon>
        <taxon>Cyanobacteriota</taxon>
        <taxon>Cyanophyceae</taxon>
        <taxon>Nostocales</taxon>
        <taxon>Nostocaceae</taxon>
        <taxon>Nostoc</taxon>
    </lineage>
</organism>
<evidence type="ECO:0000313" key="1">
    <source>
        <dbReference type="EMBL" id="MBD2534645.1"/>
    </source>
</evidence>
<sequence length="46" mass="5452">MSRYVQKIAINFPSSDSGYQQQNDRQKLIRSMLNADTPWQKVDYET</sequence>